<dbReference type="Proteomes" id="UP000078284">
    <property type="component" value="Chromosome 4"/>
</dbReference>
<protein>
    <submittedName>
        <fullName evidence="1">Uncharacterized protein</fullName>
    </submittedName>
</protein>
<evidence type="ECO:0000313" key="2">
    <source>
        <dbReference type="Proteomes" id="UP000078284"/>
    </source>
</evidence>
<reference evidence="2" key="1">
    <citation type="journal article" date="2016" name="Proc. Natl. Acad. Sci. U.S.A.">
        <title>Chromosome-level assembly of Arabidopsis thaliana Ler reveals the extent of translocation and inversion polymorphisms.</title>
        <authorList>
            <person name="Zapata L."/>
            <person name="Ding J."/>
            <person name="Willing E.M."/>
            <person name="Hartwig B."/>
            <person name="Bezdan D."/>
            <person name="Jiao W.B."/>
            <person name="Patel V."/>
            <person name="Velikkakam James G."/>
            <person name="Koornneef M."/>
            <person name="Ossowski S."/>
            <person name="Schneeberger K."/>
        </authorList>
    </citation>
    <scope>NUCLEOTIDE SEQUENCE [LARGE SCALE GENOMIC DNA]</scope>
    <source>
        <strain evidence="2">cv. Landsberg erecta</strain>
    </source>
</reference>
<accession>A0A178V562</accession>
<gene>
    <name evidence="1" type="ordered locus">AXX17_At4g02010</name>
</gene>
<dbReference type="AlphaFoldDB" id="A0A178V562"/>
<organism evidence="1 2">
    <name type="scientific">Arabidopsis thaliana</name>
    <name type="common">Mouse-ear cress</name>
    <dbReference type="NCBI Taxonomy" id="3702"/>
    <lineage>
        <taxon>Eukaryota</taxon>
        <taxon>Viridiplantae</taxon>
        <taxon>Streptophyta</taxon>
        <taxon>Embryophyta</taxon>
        <taxon>Tracheophyta</taxon>
        <taxon>Spermatophyta</taxon>
        <taxon>Magnoliopsida</taxon>
        <taxon>eudicotyledons</taxon>
        <taxon>Gunneridae</taxon>
        <taxon>Pentapetalae</taxon>
        <taxon>rosids</taxon>
        <taxon>malvids</taxon>
        <taxon>Brassicales</taxon>
        <taxon>Brassicaceae</taxon>
        <taxon>Camelineae</taxon>
        <taxon>Arabidopsis</taxon>
    </lineage>
</organism>
<name>A0A178V562_ARATH</name>
<dbReference type="EMBL" id="LUHQ01000004">
    <property type="protein sequence ID" value="OAP00944.1"/>
    <property type="molecule type" value="Genomic_DNA"/>
</dbReference>
<proteinExistence type="predicted"/>
<sequence>MTEGRMEREAARAAPRIPISSSLMISDWDLGEDDIVWPPLLALVASTAPESLRFDLLSSFLLLLDTVMLLRLDWGVRRFLAWMSLEACGGQDL</sequence>
<comment type="caution">
    <text evidence="1">The sequence shown here is derived from an EMBL/GenBank/DDBJ whole genome shotgun (WGS) entry which is preliminary data.</text>
</comment>
<evidence type="ECO:0000313" key="1">
    <source>
        <dbReference type="EMBL" id="OAP00944.1"/>
    </source>
</evidence>